<proteinExistence type="predicted"/>
<feature type="transmembrane region" description="Helical" evidence="1">
    <location>
        <begin position="46"/>
        <end position="67"/>
    </location>
</feature>
<evidence type="ECO:0000313" key="2">
    <source>
        <dbReference type="EMBL" id="KII70627.1"/>
    </source>
</evidence>
<dbReference type="Proteomes" id="UP000031668">
    <property type="component" value="Unassembled WGS sequence"/>
</dbReference>
<protein>
    <submittedName>
        <fullName evidence="2">Uncharacterized protein</fullName>
    </submittedName>
</protein>
<evidence type="ECO:0000256" key="1">
    <source>
        <dbReference type="SAM" id="Phobius"/>
    </source>
</evidence>
<accession>A0A0C2N9R7</accession>
<sequence>MFFGIILTYLGFFRFLQVMYGPAWLALAASPILAMLGFFERHLQKLFARVILGLTGIFGFFTLLYTIQFLMLYSQRDFIFTDDTLERTHGFEFDSRLLQFPGALILVWFMTIALFCLGALVSIHNYGEEIHLKFLGF</sequence>
<evidence type="ECO:0000313" key="3">
    <source>
        <dbReference type="Proteomes" id="UP000031668"/>
    </source>
</evidence>
<name>A0A0C2N9R7_THEKT</name>
<keyword evidence="1" id="KW-0812">Transmembrane</keyword>
<feature type="transmembrane region" description="Helical" evidence="1">
    <location>
        <begin position="20"/>
        <end position="39"/>
    </location>
</feature>
<gene>
    <name evidence="2" type="ORF">RF11_06982</name>
</gene>
<comment type="caution">
    <text evidence="2">The sequence shown here is derived from an EMBL/GenBank/DDBJ whole genome shotgun (WGS) entry which is preliminary data.</text>
</comment>
<feature type="transmembrane region" description="Helical" evidence="1">
    <location>
        <begin position="103"/>
        <end position="123"/>
    </location>
</feature>
<dbReference type="EMBL" id="JWZT01002010">
    <property type="protein sequence ID" value="KII70627.1"/>
    <property type="molecule type" value="Genomic_DNA"/>
</dbReference>
<keyword evidence="1" id="KW-1133">Transmembrane helix</keyword>
<keyword evidence="1" id="KW-0472">Membrane</keyword>
<dbReference type="AlphaFoldDB" id="A0A0C2N9R7"/>
<keyword evidence="3" id="KW-1185">Reference proteome</keyword>
<reference evidence="2 3" key="1">
    <citation type="journal article" date="2014" name="Genome Biol. Evol.">
        <title>The genome of the myxosporean Thelohanellus kitauei shows adaptations to nutrient acquisition within its fish host.</title>
        <authorList>
            <person name="Yang Y."/>
            <person name="Xiong J."/>
            <person name="Zhou Z."/>
            <person name="Huo F."/>
            <person name="Miao W."/>
            <person name="Ran C."/>
            <person name="Liu Y."/>
            <person name="Zhang J."/>
            <person name="Feng J."/>
            <person name="Wang M."/>
            <person name="Wang M."/>
            <person name="Wang L."/>
            <person name="Yao B."/>
        </authorList>
    </citation>
    <scope>NUCLEOTIDE SEQUENCE [LARGE SCALE GENOMIC DNA]</scope>
    <source>
        <strain evidence="2">Wuqing</strain>
    </source>
</reference>
<organism evidence="2 3">
    <name type="scientific">Thelohanellus kitauei</name>
    <name type="common">Myxosporean</name>
    <dbReference type="NCBI Taxonomy" id="669202"/>
    <lineage>
        <taxon>Eukaryota</taxon>
        <taxon>Metazoa</taxon>
        <taxon>Cnidaria</taxon>
        <taxon>Myxozoa</taxon>
        <taxon>Myxosporea</taxon>
        <taxon>Bivalvulida</taxon>
        <taxon>Platysporina</taxon>
        <taxon>Myxobolidae</taxon>
        <taxon>Thelohanellus</taxon>
    </lineage>
</organism>